<feature type="compositionally biased region" description="Basic and acidic residues" evidence="4">
    <location>
        <begin position="325"/>
        <end position="334"/>
    </location>
</feature>
<dbReference type="InterPro" id="IPR020449">
    <property type="entry name" value="Tscrpt_reg_AraC-type_HTH"/>
</dbReference>
<dbReference type="GO" id="GO:0000976">
    <property type="term" value="F:transcription cis-regulatory region binding"/>
    <property type="evidence" value="ECO:0007669"/>
    <property type="project" value="TreeGrafter"/>
</dbReference>
<evidence type="ECO:0000313" key="7">
    <source>
        <dbReference type="Proteomes" id="UP000787472"/>
    </source>
</evidence>
<keyword evidence="1" id="KW-0805">Transcription regulation</keyword>
<dbReference type="Proteomes" id="UP000787472">
    <property type="component" value="Unassembled WGS sequence"/>
</dbReference>
<dbReference type="Pfam" id="PF12833">
    <property type="entry name" value="HTH_18"/>
    <property type="match status" value="1"/>
</dbReference>
<sequence>MYLVRSGAVDGIEKLIHDMGANPIELIQSLGLRQSQFRNPNTYIAYHKVAELMELCSDRCNSPLFGLQLAQRQNSNVLGDLPVLVSRAVTVGEALSSANQYLYLHASGVRMETEPQGDLVRLALALNLHSPRGIHQLIQMSVGHLVTFVADMLNSDRFAFTLHFMQPAPETLSTAQQSLFQNIKFGQAFNGLLIPKNKLDTKNHQDQTALNKHFLEYLHHLQNRYPDNLENQIQDIIGRLLPSGDCTVEQVAASLGMHPRTLQTKLKQQGTSYREILQDTRQGLAEQHLRYRSVNITDLALQLGYSEVAVFSRHFKRWLGVSPREWQKAQRKEQEAEDDNLNGRTETGPYDKAPDHE</sequence>
<keyword evidence="2" id="KW-0238">DNA-binding</keyword>
<protein>
    <submittedName>
        <fullName evidence="6">AraC family transcriptional regulator</fullName>
    </submittedName>
</protein>
<dbReference type="PROSITE" id="PS01124">
    <property type="entry name" value="HTH_ARAC_FAMILY_2"/>
    <property type="match status" value="1"/>
</dbReference>
<dbReference type="PRINTS" id="PR00032">
    <property type="entry name" value="HTHARAC"/>
</dbReference>
<reference evidence="6" key="1">
    <citation type="submission" date="2020-03" db="EMBL/GenBank/DDBJ databases">
        <authorList>
            <person name="Guo F."/>
        </authorList>
    </citation>
    <scope>NUCLEOTIDE SEQUENCE</scope>
    <source>
        <strain evidence="6">JCM 30134</strain>
    </source>
</reference>
<keyword evidence="3" id="KW-0804">Transcription</keyword>
<keyword evidence="7" id="KW-1185">Reference proteome</keyword>
<dbReference type="GO" id="GO:0003700">
    <property type="term" value="F:DNA-binding transcription factor activity"/>
    <property type="evidence" value="ECO:0007669"/>
    <property type="project" value="InterPro"/>
</dbReference>
<evidence type="ECO:0000256" key="1">
    <source>
        <dbReference type="ARBA" id="ARBA00023015"/>
    </source>
</evidence>
<evidence type="ECO:0000256" key="4">
    <source>
        <dbReference type="SAM" id="MobiDB-lite"/>
    </source>
</evidence>
<dbReference type="AlphaFoldDB" id="A0A9E5JVR0"/>
<dbReference type="InterPro" id="IPR018060">
    <property type="entry name" value="HTH_AraC"/>
</dbReference>
<gene>
    <name evidence="6" type="ORF">G8770_12585</name>
</gene>
<evidence type="ECO:0000256" key="3">
    <source>
        <dbReference type="ARBA" id="ARBA00023163"/>
    </source>
</evidence>
<name>A0A9E5JVR0_9GAMM</name>
<dbReference type="InterPro" id="IPR032687">
    <property type="entry name" value="AraC-type_N"/>
</dbReference>
<evidence type="ECO:0000256" key="2">
    <source>
        <dbReference type="ARBA" id="ARBA00023125"/>
    </source>
</evidence>
<dbReference type="GO" id="GO:0005829">
    <property type="term" value="C:cytosol"/>
    <property type="evidence" value="ECO:0007669"/>
    <property type="project" value="TreeGrafter"/>
</dbReference>
<dbReference type="SMART" id="SM00342">
    <property type="entry name" value="HTH_ARAC"/>
    <property type="match status" value="1"/>
</dbReference>
<evidence type="ECO:0000313" key="6">
    <source>
        <dbReference type="EMBL" id="NHO66376.1"/>
    </source>
</evidence>
<proteinExistence type="predicted"/>
<comment type="caution">
    <text evidence="6">The sequence shown here is derived from an EMBL/GenBank/DDBJ whole genome shotgun (WGS) entry which is preliminary data.</text>
</comment>
<dbReference type="Gene3D" id="1.10.10.60">
    <property type="entry name" value="Homeodomain-like"/>
    <property type="match status" value="1"/>
</dbReference>
<dbReference type="InterPro" id="IPR009057">
    <property type="entry name" value="Homeodomain-like_sf"/>
</dbReference>
<dbReference type="PANTHER" id="PTHR47894:SF4">
    <property type="entry name" value="HTH-TYPE TRANSCRIPTIONAL REGULATOR GADX"/>
    <property type="match status" value="1"/>
</dbReference>
<feature type="region of interest" description="Disordered" evidence="4">
    <location>
        <begin position="324"/>
        <end position="357"/>
    </location>
</feature>
<evidence type="ECO:0000259" key="5">
    <source>
        <dbReference type="PROSITE" id="PS01124"/>
    </source>
</evidence>
<feature type="domain" description="HTH araC/xylS-type" evidence="5">
    <location>
        <begin position="231"/>
        <end position="329"/>
    </location>
</feature>
<dbReference type="SUPFAM" id="SSF46689">
    <property type="entry name" value="Homeodomain-like"/>
    <property type="match status" value="1"/>
</dbReference>
<accession>A0A9E5JVR0</accession>
<dbReference type="PANTHER" id="PTHR47894">
    <property type="entry name" value="HTH-TYPE TRANSCRIPTIONAL REGULATOR GADX"/>
    <property type="match status" value="1"/>
</dbReference>
<dbReference type="Pfam" id="PF12625">
    <property type="entry name" value="Arabinose_bd"/>
    <property type="match status" value="1"/>
</dbReference>
<dbReference type="EMBL" id="JAAONZ010000009">
    <property type="protein sequence ID" value="NHO66376.1"/>
    <property type="molecule type" value="Genomic_DNA"/>
</dbReference>
<organism evidence="6 7">
    <name type="scientific">Pseudomaricurvus hydrocarbonicus</name>
    <dbReference type="NCBI Taxonomy" id="1470433"/>
    <lineage>
        <taxon>Bacteria</taxon>
        <taxon>Pseudomonadati</taxon>
        <taxon>Pseudomonadota</taxon>
        <taxon>Gammaproteobacteria</taxon>
        <taxon>Cellvibrionales</taxon>
        <taxon>Cellvibrionaceae</taxon>
        <taxon>Pseudomaricurvus</taxon>
    </lineage>
</organism>
<dbReference type="RefSeq" id="WP_167187067.1">
    <property type="nucleotide sequence ID" value="NZ_JAAONZ010000009.1"/>
</dbReference>